<evidence type="ECO:0000313" key="1">
    <source>
        <dbReference type="EMBL" id="CRL05931.1"/>
    </source>
</evidence>
<gene>
    <name evidence="1" type="ORF">CLUMA_CG019402</name>
</gene>
<proteinExistence type="predicted"/>
<dbReference type="AlphaFoldDB" id="A0A1J1J082"/>
<reference evidence="1 2" key="1">
    <citation type="submission" date="2015-04" db="EMBL/GenBank/DDBJ databases">
        <authorList>
            <person name="Syromyatnikov M.Y."/>
            <person name="Popov V.N."/>
        </authorList>
    </citation>
    <scope>NUCLEOTIDE SEQUENCE [LARGE SCALE GENOMIC DNA]</scope>
</reference>
<sequence length="59" mass="6973">MYFQLQRTGNMGTLKTFLSHYIVTFFQVTYLCKQEIQIPKQVFTFTLLTLVGKLFCQTN</sequence>
<evidence type="ECO:0000313" key="2">
    <source>
        <dbReference type="Proteomes" id="UP000183832"/>
    </source>
</evidence>
<protein>
    <submittedName>
        <fullName evidence="1">CLUMA_CG019402, isoform A</fullName>
    </submittedName>
</protein>
<dbReference type="Proteomes" id="UP000183832">
    <property type="component" value="Unassembled WGS sequence"/>
</dbReference>
<organism evidence="1 2">
    <name type="scientific">Clunio marinus</name>
    <dbReference type="NCBI Taxonomy" id="568069"/>
    <lineage>
        <taxon>Eukaryota</taxon>
        <taxon>Metazoa</taxon>
        <taxon>Ecdysozoa</taxon>
        <taxon>Arthropoda</taxon>
        <taxon>Hexapoda</taxon>
        <taxon>Insecta</taxon>
        <taxon>Pterygota</taxon>
        <taxon>Neoptera</taxon>
        <taxon>Endopterygota</taxon>
        <taxon>Diptera</taxon>
        <taxon>Nematocera</taxon>
        <taxon>Chironomoidea</taxon>
        <taxon>Chironomidae</taxon>
        <taxon>Clunio</taxon>
    </lineage>
</organism>
<name>A0A1J1J082_9DIPT</name>
<accession>A0A1J1J082</accession>
<keyword evidence="2" id="KW-1185">Reference proteome</keyword>
<dbReference type="EMBL" id="CVRI01000066">
    <property type="protein sequence ID" value="CRL05931.1"/>
    <property type="molecule type" value="Genomic_DNA"/>
</dbReference>